<feature type="region of interest" description="Disordered" evidence="1">
    <location>
        <begin position="38"/>
        <end position="68"/>
    </location>
</feature>
<feature type="non-terminal residue" evidence="2">
    <location>
        <position position="1"/>
    </location>
</feature>
<sequence length="117" mass="12716">DRSSLNRMSRDTMALGLSGVHWRTSHSITGSIHHIRTEQGSNLTADSGETATETLRKRVSQPTGCSCGAKSPVRSKEAVYLMLAVMIPRDSRPVGNCGFPIATRHQCISQIDRVALP</sequence>
<feature type="compositionally biased region" description="Polar residues" evidence="1">
    <location>
        <begin position="38"/>
        <end position="53"/>
    </location>
</feature>
<dbReference type="Proteomes" id="UP000053958">
    <property type="component" value="Unassembled WGS sequence"/>
</dbReference>
<dbReference type="EMBL" id="LASV01000436">
    <property type="protein sequence ID" value="KKA18614.1"/>
    <property type="molecule type" value="Genomic_DNA"/>
</dbReference>
<dbReference type="RefSeq" id="XP_013325226.1">
    <property type="nucleotide sequence ID" value="XM_013469772.1"/>
</dbReference>
<dbReference type="AlphaFoldDB" id="A0A0F4YK52"/>
<reference evidence="2 3" key="1">
    <citation type="submission" date="2015-04" db="EMBL/GenBank/DDBJ databases">
        <authorList>
            <person name="Heijne W.H."/>
            <person name="Fedorova N.D."/>
            <person name="Nierman W.C."/>
            <person name="Vollebregt A.W."/>
            <person name="Zhao Z."/>
            <person name="Wu L."/>
            <person name="Kumar M."/>
            <person name="Stam H."/>
            <person name="van den Berg M.A."/>
            <person name="Pel H.J."/>
        </authorList>
    </citation>
    <scope>NUCLEOTIDE SEQUENCE [LARGE SCALE GENOMIC DNA]</scope>
    <source>
        <strain evidence="2 3">CBS 393.64</strain>
    </source>
</reference>
<protein>
    <submittedName>
        <fullName evidence="2">Uncharacterized protein</fullName>
    </submittedName>
</protein>
<evidence type="ECO:0000313" key="3">
    <source>
        <dbReference type="Proteomes" id="UP000053958"/>
    </source>
</evidence>
<keyword evidence="3" id="KW-1185">Reference proteome</keyword>
<name>A0A0F4YK52_RASE3</name>
<comment type="caution">
    <text evidence="2">The sequence shown here is derived from an EMBL/GenBank/DDBJ whole genome shotgun (WGS) entry which is preliminary data.</text>
</comment>
<proteinExistence type="predicted"/>
<evidence type="ECO:0000256" key="1">
    <source>
        <dbReference type="SAM" id="MobiDB-lite"/>
    </source>
</evidence>
<accession>A0A0F4YK52</accession>
<evidence type="ECO:0000313" key="2">
    <source>
        <dbReference type="EMBL" id="KKA18614.1"/>
    </source>
</evidence>
<dbReference type="GeneID" id="25319707"/>
<organism evidence="2 3">
    <name type="scientific">Rasamsonia emersonii (strain ATCC 16479 / CBS 393.64 / IMI 116815)</name>
    <dbReference type="NCBI Taxonomy" id="1408163"/>
    <lineage>
        <taxon>Eukaryota</taxon>
        <taxon>Fungi</taxon>
        <taxon>Dikarya</taxon>
        <taxon>Ascomycota</taxon>
        <taxon>Pezizomycotina</taxon>
        <taxon>Eurotiomycetes</taxon>
        <taxon>Eurotiomycetidae</taxon>
        <taxon>Eurotiales</taxon>
        <taxon>Trichocomaceae</taxon>
        <taxon>Rasamsonia</taxon>
    </lineage>
</organism>
<gene>
    <name evidence="2" type="ORF">T310_7435</name>
</gene>